<dbReference type="SUPFAM" id="SSF56112">
    <property type="entry name" value="Protein kinase-like (PK-like)"/>
    <property type="match status" value="1"/>
</dbReference>
<dbReference type="EMBL" id="CP063458">
    <property type="protein sequence ID" value="QOV87746.1"/>
    <property type="molecule type" value="Genomic_DNA"/>
</dbReference>
<evidence type="ECO:0000313" key="3">
    <source>
        <dbReference type="Proteomes" id="UP000593765"/>
    </source>
</evidence>
<dbReference type="PROSITE" id="PS50011">
    <property type="entry name" value="PROTEIN_KINASE_DOM"/>
    <property type="match status" value="1"/>
</dbReference>
<dbReference type="InterPro" id="IPR011009">
    <property type="entry name" value="Kinase-like_dom_sf"/>
</dbReference>
<dbReference type="GO" id="GO:0004672">
    <property type="term" value="F:protein kinase activity"/>
    <property type="evidence" value="ECO:0007669"/>
    <property type="project" value="InterPro"/>
</dbReference>
<feature type="domain" description="Protein kinase" evidence="1">
    <location>
        <begin position="172"/>
        <end position="462"/>
    </location>
</feature>
<proteinExistence type="predicted"/>
<name>A0A7M2WQK5_9BACT</name>
<gene>
    <name evidence="2" type="ORF">IPV69_15795</name>
</gene>
<dbReference type="AlphaFoldDB" id="A0A7M2WQK5"/>
<keyword evidence="3" id="KW-1185">Reference proteome</keyword>
<dbReference type="Pfam" id="PF01636">
    <property type="entry name" value="APH"/>
    <property type="match status" value="1"/>
</dbReference>
<sequence>MLDVIQPGASLAVDPDELPDEPVVSTGIAARRPRGGHPGLIHLVRERLLSRWPEYRQFGPGFGVSGFDVVGLHHARDGTELQPHLDRPPSDFLFAAEDDAHHPDEVFRSLRWGGQFVYVSRDHRRAQAIVEPFIRRGFEVSATGSFRKPILGLVLPPFSRPIHYVVARKVNLILPREVSERFTYHVHLSFDPSLGKHVVVKEVPSVERVSARLRHKFPDASAELIDRRAKKFTEKVFPLFLTREAAILKLLSRDLPETYRGRVPHLIDMEQDGRGFVRRMRMSWLRAAPPGGRPISQLEFAIQSADLLRAMHDEARIIHLDLRLDNMVITDNGVGFVDFGSAVRIGENIEGNPLLNTIFDELMRTSQIQRMLEKMMVGGMVTNHILNEAYGKVDKGVDLFYLALQINKPLSNPDFRGLVKFDKSSAEAQKLSVLTEEVLKPRDPTHPTYRTAADLLAGVRSL</sequence>
<dbReference type="RefSeq" id="WP_206290654.1">
    <property type="nucleotide sequence ID" value="NZ_CP063458.1"/>
</dbReference>
<dbReference type="InterPro" id="IPR008266">
    <property type="entry name" value="Tyr_kinase_AS"/>
</dbReference>
<evidence type="ECO:0000259" key="1">
    <source>
        <dbReference type="PROSITE" id="PS50011"/>
    </source>
</evidence>
<organism evidence="2 3">
    <name type="scientific">Humisphaera borealis</name>
    <dbReference type="NCBI Taxonomy" id="2807512"/>
    <lineage>
        <taxon>Bacteria</taxon>
        <taxon>Pseudomonadati</taxon>
        <taxon>Planctomycetota</taxon>
        <taxon>Phycisphaerae</taxon>
        <taxon>Tepidisphaerales</taxon>
        <taxon>Tepidisphaeraceae</taxon>
        <taxon>Humisphaera</taxon>
    </lineage>
</organism>
<reference evidence="2 3" key="1">
    <citation type="submission" date="2020-10" db="EMBL/GenBank/DDBJ databases">
        <title>Wide distribution of Phycisphaera-like planctomycetes from WD2101 soil group in peatlands and genome analysis of the first cultivated representative.</title>
        <authorList>
            <person name="Dedysh S.N."/>
            <person name="Beletsky A.V."/>
            <person name="Ivanova A."/>
            <person name="Kulichevskaya I.S."/>
            <person name="Suzina N.E."/>
            <person name="Philippov D.A."/>
            <person name="Rakitin A.L."/>
            <person name="Mardanov A.V."/>
            <person name="Ravin N.V."/>
        </authorList>
    </citation>
    <scope>NUCLEOTIDE SEQUENCE [LARGE SCALE GENOMIC DNA]</scope>
    <source>
        <strain evidence="2 3">M1803</strain>
    </source>
</reference>
<dbReference type="Gene3D" id="1.10.510.10">
    <property type="entry name" value="Transferase(Phosphotransferase) domain 1"/>
    <property type="match status" value="1"/>
</dbReference>
<dbReference type="GO" id="GO:0005524">
    <property type="term" value="F:ATP binding"/>
    <property type="evidence" value="ECO:0007669"/>
    <property type="project" value="InterPro"/>
</dbReference>
<dbReference type="InterPro" id="IPR000719">
    <property type="entry name" value="Prot_kinase_dom"/>
</dbReference>
<protein>
    <submittedName>
        <fullName evidence="2">Phosphotransferase</fullName>
    </submittedName>
</protein>
<evidence type="ECO:0000313" key="2">
    <source>
        <dbReference type="EMBL" id="QOV87746.1"/>
    </source>
</evidence>
<dbReference type="KEGG" id="hbs:IPV69_15795"/>
<dbReference type="Proteomes" id="UP000593765">
    <property type="component" value="Chromosome"/>
</dbReference>
<dbReference type="InterPro" id="IPR002575">
    <property type="entry name" value="Aminoglycoside_PTrfase"/>
</dbReference>
<accession>A0A7M2WQK5</accession>
<dbReference type="PROSITE" id="PS00109">
    <property type="entry name" value="PROTEIN_KINASE_TYR"/>
    <property type="match status" value="1"/>
</dbReference>